<dbReference type="PIRSF" id="PIRSF017082">
    <property type="entry name" value="YflP"/>
    <property type="match status" value="1"/>
</dbReference>
<protein>
    <submittedName>
        <fullName evidence="3">Tripartite tricarboxylate transporter substrate binding protein</fullName>
    </submittedName>
</protein>
<dbReference type="CDD" id="cd13578">
    <property type="entry name" value="PBP2_Bug27"/>
    <property type="match status" value="1"/>
</dbReference>
<keyword evidence="4" id="KW-1185">Reference proteome</keyword>
<dbReference type="InterPro" id="IPR042100">
    <property type="entry name" value="Bug_dom1"/>
</dbReference>
<dbReference type="Gene3D" id="3.40.190.10">
    <property type="entry name" value="Periplasmic binding protein-like II"/>
    <property type="match status" value="1"/>
</dbReference>
<dbReference type="Proteomes" id="UP000554144">
    <property type="component" value="Unassembled WGS sequence"/>
</dbReference>
<dbReference type="Pfam" id="PF03401">
    <property type="entry name" value="TctC"/>
    <property type="match status" value="1"/>
</dbReference>
<accession>A0A853H1I2</accession>
<feature type="signal peptide" evidence="2">
    <location>
        <begin position="1"/>
        <end position="21"/>
    </location>
</feature>
<evidence type="ECO:0000313" key="4">
    <source>
        <dbReference type="Proteomes" id="UP000554144"/>
    </source>
</evidence>
<dbReference type="Gene3D" id="3.40.190.150">
    <property type="entry name" value="Bordetella uptake gene, domain 1"/>
    <property type="match status" value="1"/>
</dbReference>
<evidence type="ECO:0000256" key="2">
    <source>
        <dbReference type="SAM" id="SignalP"/>
    </source>
</evidence>
<keyword evidence="2" id="KW-0732">Signal</keyword>
<dbReference type="SUPFAM" id="SSF53850">
    <property type="entry name" value="Periplasmic binding protein-like II"/>
    <property type="match status" value="1"/>
</dbReference>
<proteinExistence type="inferred from homology"/>
<dbReference type="PANTHER" id="PTHR42928">
    <property type="entry name" value="TRICARBOXYLATE-BINDING PROTEIN"/>
    <property type="match status" value="1"/>
</dbReference>
<dbReference type="EMBL" id="JACCEV010000001">
    <property type="protein sequence ID" value="NYT84433.1"/>
    <property type="molecule type" value="Genomic_DNA"/>
</dbReference>
<gene>
    <name evidence="3" type="ORF">H0A62_02350</name>
</gene>
<feature type="chain" id="PRO_5032943106" evidence="2">
    <location>
        <begin position="22"/>
        <end position="321"/>
    </location>
</feature>
<reference evidence="3 4" key="1">
    <citation type="submission" date="2020-07" db="EMBL/GenBank/DDBJ databases">
        <title>Taxonomic revisions and descriptions of new bacterial species based on genomic comparisons in the high-G+C-content subgroup of the family Alcaligenaceae.</title>
        <authorList>
            <person name="Szabo A."/>
            <person name="Felfoldi T."/>
        </authorList>
    </citation>
    <scope>NUCLEOTIDE SEQUENCE [LARGE SCALE GENOMIC DNA]</scope>
    <source>
        <strain evidence="3 4">DSM 25667</strain>
    </source>
</reference>
<dbReference type="InterPro" id="IPR005064">
    <property type="entry name" value="BUG"/>
</dbReference>
<dbReference type="RefSeq" id="WP_130038397.1">
    <property type="nucleotide sequence ID" value="NZ_JACCEV010000001.1"/>
</dbReference>
<evidence type="ECO:0000313" key="3">
    <source>
        <dbReference type="EMBL" id="NYT84433.1"/>
    </source>
</evidence>
<dbReference type="AlphaFoldDB" id="A0A853H1I2"/>
<comment type="caution">
    <text evidence="3">The sequence shown here is derived from an EMBL/GenBank/DDBJ whole genome shotgun (WGS) entry which is preliminary data.</text>
</comment>
<sequence>MRIYKLSLAVAAFCTSIAAQAANYPSKPVDIVVPFTPGGVTDAMTRNLADKLQEKLGQPVVVVNKPGAGTVIASNYVARTKPDGYTLLMAASSLGIAPHLYKSTVTYDVKKDFSPIALVAVVPHLLVVDSKIPAKSVGELIAYLGKNPDRATYASSGNGTSNHLEGELFASLSSLEMTHVPYKGSAPGLTSLASGDVTMMFVDVAAAKPFLESGKVRALAVTTPQRSKQMPDLPTVSESGLQKFDAMPWLGIVAAAGTPKEIVIQLNDALKEIGADSTLAAQFSTMGLDPVFNLPDEFASFIQEENDKWATVIKQAKIVVE</sequence>
<dbReference type="PANTHER" id="PTHR42928:SF5">
    <property type="entry name" value="BLR1237 PROTEIN"/>
    <property type="match status" value="1"/>
</dbReference>
<name>A0A853H1I2_9BURK</name>
<evidence type="ECO:0000256" key="1">
    <source>
        <dbReference type="ARBA" id="ARBA00006987"/>
    </source>
</evidence>
<dbReference type="OrthoDB" id="8678477at2"/>
<organism evidence="3 4">
    <name type="scientific">Pollutimonas harenae</name>
    <dbReference type="NCBI Taxonomy" id="657015"/>
    <lineage>
        <taxon>Bacteria</taxon>
        <taxon>Pseudomonadati</taxon>
        <taxon>Pseudomonadota</taxon>
        <taxon>Betaproteobacteria</taxon>
        <taxon>Burkholderiales</taxon>
        <taxon>Alcaligenaceae</taxon>
        <taxon>Pollutimonas</taxon>
    </lineage>
</organism>
<comment type="similarity">
    <text evidence="1">Belongs to the UPF0065 (bug) family.</text>
</comment>